<evidence type="ECO:0008006" key="5">
    <source>
        <dbReference type="Google" id="ProtNLM"/>
    </source>
</evidence>
<feature type="region of interest" description="Disordered" evidence="1">
    <location>
        <begin position="328"/>
        <end position="416"/>
    </location>
</feature>
<dbReference type="EMBL" id="JAKJXP020000014">
    <property type="protein sequence ID" value="KAK7755288.1"/>
    <property type="molecule type" value="Genomic_DNA"/>
</dbReference>
<dbReference type="AlphaFoldDB" id="A0AAN9V852"/>
<dbReference type="PANTHER" id="PTHR31735">
    <property type="entry name" value="VACUOLAR MEMBRANE PROTEIN YPL162C"/>
    <property type="match status" value="1"/>
</dbReference>
<keyword evidence="2" id="KW-0472">Membrane</keyword>
<feature type="compositionally biased region" description="Basic residues" evidence="1">
    <location>
        <begin position="365"/>
        <end position="376"/>
    </location>
</feature>
<accession>A0AAN9V852</accession>
<feature type="transmembrane region" description="Helical" evidence="2">
    <location>
        <begin position="294"/>
        <end position="315"/>
    </location>
</feature>
<dbReference type="InterPro" id="IPR022127">
    <property type="entry name" value="STIMATE/YPL162C"/>
</dbReference>
<dbReference type="PANTHER" id="PTHR31735:SF1">
    <property type="entry name" value="VACUOLAR MEMBRANE PROTEIN YPL162C"/>
    <property type="match status" value="1"/>
</dbReference>
<evidence type="ECO:0000256" key="1">
    <source>
        <dbReference type="SAM" id="MobiDB-lite"/>
    </source>
</evidence>
<dbReference type="Proteomes" id="UP001320420">
    <property type="component" value="Unassembled WGS sequence"/>
</dbReference>
<protein>
    <recommendedName>
        <fullName evidence="5">Vacuolar membrane protein</fullName>
    </recommendedName>
</protein>
<feature type="transmembrane region" description="Helical" evidence="2">
    <location>
        <begin position="103"/>
        <end position="125"/>
    </location>
</feature>
<organism evidence="3 4">
    <name type="scientific">Diatrype stigma</name>
    <dbReference type="NCBI Taxonomy" id="117547"/>
    <lineage>
        <taxon>Eukaryota</taxon>
        <taxon>Fungi</taxon>
        <taxon>Dikarya</taxon>
        <taxon>Ascomycota</taxon>
        <taxon>Pezizomycotina</taxon>
        <taxon>Sordariomycetes</taxon>
        <taxon>Xylariomycetidae</taxon>
        <taxon>Xylariales</taxon>
        <taxon>Diatrypaceae</taxon>
        <taxon>Diatrype</taxon>
    </lineage>
</organism>
<name>A0AAN9V852_9PEZI</name>
<evidence type="ECO:0000313" key="4">
    <source>
        <dbReference type="Proteomes" id="UP001320420"/>
    </source>
</evidence>
<feature type="compositionally biased region" description="Acidic residues" evidence="1">
    <location>
        <begin position="339"/>
        <end position="352"/>
    </location>
</feature>
<evidence type="ECO:0000313" key="3">
    <source>
        <dbReference type="EMBL" id="KAK7755288.1"/>
    </source>
</evidence>
<evidence type="ECO:0000256" key="2">
    <source>
        <dbReference type="SAM" id="Phobius"/>
    </source>
</evidence>
<feature type="transmembrane region" description="Helical" evidence="2">
    <location>
        <begin position="207"/>
        <end position="228"/>
    </location>
</feature>
<dbReference type="Pfam" id="PF12400">
    <property type="entry name" value="STIMATE"/>
    <property type="match status" value="1"/>
</dbReference>
<keyword evidence="2" id="KW-0812">Transmembrane</keyword>
<reference evidence="3 4" key="1">
    <citation type="submission" date="2024-02" db="EMBL/GenBank/DDBJ databases">
        <title>De novo assembly and annotation of 12 fungi associated with fruit tree decline syndrome in Ontario, Canada.</title>
        <authorList>
            <person name="Sulman M."/>
            <person name="Ellouze W."/>
            <person name="Ilyukhin E."/>
        </authorList>
    </citation>
    <scope>NUCLEOTIDE SEQUENCE [LARGE SCALE GENOMIC DNA]</scope>
    <source>
        <strain evidence="3 4">M11/M66-122</strain>
    </source>
</reference>
<feature type="transmembrane region" description="Helical" evidence="2">
    <location>
        <begin position="254"/>
        <end position="274"/>
    </location>
</feature>
<keyword evidence="4" id="KW-1185">Reference proteome</keyword>
<dbReference type="GO" id="GO:0016020">
    <property type="term" value="C:membrane"/>
    <property type="evidence" value="ECO:0007669"/>
    <property type="project" value="TreeGrafter"/>
</dbReference>
<comment type="caution">
    <text evidence="3">The sequence shown here is derived from an EMBL/GenBank/DDBJ whole genome shotgun (WGS) entry which is preliminary data.</text>
</comment>
<feature type="compositionally biased region" description="Basic and acidic residues" evidence="1">
    <location>
        <begin position="328"/>
        <end position="338"/>
    </location>
</feature>
<keyword evidence="2" id="KW-1133">Transmembrane helix</keyword>
<proteinExistence type="predicted"/>
<gene>
    <name evidence="3" type="ORF">SLS62_002793</name>
</gene>
<sequence>MSSLSLLQATVPTTIAILRDAPTVIASSILSDPAIGIDAPATATTAATITTTTTTAITMASMLATSASSLATAAATATATATATAMSSFTDDSDDGGSGECRLLGPFALIVQTALGGLALLSLVYKRWRERPQRPLKIWFFDVSKQVVGASLVHVANVFMSILTSGRVSVKLDPVQAAQRLMRRDEDEFVPNPCSLYLLNLGIDTTLGIPILLLLLKVVTGLVAYTSWGNPRESIQSGNYGHPPNPYWWLKQSVIYFCGLFGMKICVLIIFLILPWISRIGDWALKWTEGNERLQIVFVMMLFPLIMNALQYYIIDSFIKLRETNTHERLPTEDREDRDPFDDALVESDDEGSTSGESSESVRLARTKYFKGSGRRPQRDEHEEYDPDRDGSTTMARPGSSRERGSLLNKELVPPE</sequence>